<feature type="signal peptide" evidence="5">
    <location>
        <begin position="1"/>
        <end position="20"/>
    </location>
</feature>
<dbReference type="Pfam" id="PF13407">
    <property type="entry name" value="Peripla_BP_4"/>
    <property type="match status" value="1"/>
</dbReference>
<feature type="region of interest" description="Disordered" evidence="4">
    <location>
        <begin position="33"/>
        <end position="56"/>
    </location>
</feature>
<dbReference type="GO" id="GO:0030313">
    <property type="term" value="C:cell envelope"/>
    <property type="evidence" value="ECO:0007669"/>
    <property type="project" value="UniProtKB-SubCell"/>
</dbReference>
<dbReference type="PANTHER" id="PTHR46847">
    <property type="entry name" value="D-ALLOSE-BINDING PERIPLASMIC PROTEIN-RELATED"/>
    <property type="match status" value="1"/>
</dbReference>
<dbReference type="GO" id="GO:0030246">
    <property type="term" value="F:carbohydrate binding"/>
    <property type="evidence" value="ECO:0007669"/>
    <property type="project" value="UniProtKB-ARBA"/>
</dbReference>
<evidence type="ECO:0000256" key="2">
    <source>
        <dbReference type="ARBA" id="ARBA00007639"/>
    </source>
</evidence>
<comment type="similarity">
    <text evidence="2">Belongs to the bacterial solute-binding protein 2 family.</text>
</comment>
<comment type="subcellular location">
    <subcellularLocation>
        <location evidence="1">Cell envelope</location>
    </subcellularLocation>
</comment>
<dbReference type="AlphaFoldDB" id="A0A174C6S6"/>
<evidence type="ECO:0000256" key="1">
    <source>
        <dbReference type="ARBA" id="ARBA00004196"/>
    </source>
</evidence>
<evidence type="ECO:0000259" key="6">
    <source>
        <dbReference type="Pfam" id="PF13407"/>
    </source>
</evidence>
<reference evidence="7 8" key="1">
    <citation type="submission" date="2018-08" db="EMBL/GenBank/DDBJ databases">
        <title>A genome reference for cultivated species of the human gut microbiota.</title>
        <authorList>
            <person name="Zou Y."/>
            <person name="Xue W."/>
            <person name="Luo G."/>
        </authorList>
    </citation>
    <scope>NUCLEOTIDE SEQUENCE [LARGE SCALE GENOMIC DNA]</scope>
    <source>
        <strain evidence="7 8">AF22-12AC</strain>
    </source>
</reference>
<evidence type="ECO:0000256" key="3">
    <source>
        <dbReference type="ARBA" id="ARBA00022729"/>
    </source>
</evidence>
<dbReference type="PANTHER" id="PTHR46847:SF3">
    <property type="entry name" value="GALACTOFURANOSE-BINDING PROTEIN YTFQ"/>
    <property type="match status" value="1"/>
</dbReference>
<dbReference type="Proteomes" id="UP000266172">
    <property type="component" value="Unassembled WGS sequence"/>
</dbReference>
<dbReference type="EMBL" id="QRVL01000005">
    <property type="protein sequence ID" value="RGS40837.1"/>
    <property type="molecule type" value="Genomic_DNA"/>
</dbReference>
<evidence type="ECO:0000313" key="7">
    <source>
        <dbReference type="EMBL" id="RGS40837.1"/>
    </source>
</evidence>
<evidence type="ECO:0000313" key="8">
    <source>
        <dbReference type="Proteomes" id="UP000266172"/>
    </source>
</evidence>
<dbReference type="InterPro" id="IPR028082">
    <property type="entry name" value="Peripla_BP_I"/>
</dbReference>
<feature type="compositionally biased region" description="Acidic residues" evidence="4">
    <location>
        <begin position="39"/>
        <end position="51"/>
    </location>
</feature>
<gene>
    <name evidence="7" type="ORF">DWX93_08660</name>
</gene>
<comment type="caution">
    <text evidence="7">The sequence shown here is derived from an EMBL/GenBank/DDBJ whole genome shotgun (WGS) entry which is preliminary data.</text>
</comment>
<name>A0A174C6S6_9FIRM</name>
<dbReference type="InterPro" id="IPR025997">
    <property type="entry name" value="SBP_2_dom"/>
</dbReference>
<dbReference type="SUPFAM" id="SSF53822">
    <property type="entry name" value="Periplasmic binding protein-like I"/>
    <property type="match status" value="1"/>
</dbReference>
<organism evidence="7 8">
    <name type="scientific">Roseburia hominis</name>
    <dbReference type="NCBI Taxonomy" id="301301"/>
    <lineage>
        <taxon>Bacteria</taxon>
        <taxon>Bacillati</taxon>
        <taxon>Bacillota</taxon>
        <taxon>Clostridia</taxon>
        <taxon>Lachnospirales</taxon>
        <taxon>Lachnospiraceae</taxon>
        <taxon>Roseburia</taxon>
    </lineage>
</organism>
<dbReference type="CDD" id="cd06309">
    <property type="entry name" value="PBP1_galactofuranose_YtfQ-like"/>
    <property type="match status" value="1"/>
</dbReference>
<dbReference type="RefSeq" id="WP_055230739.1">
    <property type="nucleotide sequence ID" value="NZ_CAKMUY010000002.1"/>
</dbReference>
<accession>A0A174C6S6</accession>
<dbReference type="Gene3D" id="3.40.50.2300">
    <property type="match status" value="2"/>
</dbReference>
<protein>
    <submittedName>
        <fullName evidence="7">ABC transporter substrate-binding protein</fullName>
    </submittedName>
</protein>
<sequence>MKKKLVSVLMCMAMGATLLAGCGSEEAADSSNTTAADAADADTAADSEAADASDAADAADAADGDVITIGFAQVGHESDWRTASTNSAQSIFSAENGYDLQFVDCDQDSAVQLEAVRGFIEQDVDYIIIDPIVSTGWDTVLTECEEAGIPVIVIDRTIDDSDKYISWVGSNFKNEGLAAGEWLKAYTDAKGISDVNVLVIEGTTGASAQIGRTDGFKEIADANGWNILDSQTGDFTQAGGQEVMESYIKSYEGQFNVVVCQNDNEAFGAMDAMKAAGISYGVDGDVILISFDACTAGLEYVMSGDINADFECNPLAAPFVEDVIQQLESGSTPDKEVYMVEHWYVNEDILSSITVNGEEQELTVVTQEIVDAQY</sequence>
<dbReference type="PROSITE" id="PS51257">
    <property type="entry name" value="PROKAR_LIPOPROTEIN"/>
    <property type="match status" value="1"/>
</dbReference>
<keyword evidence="3 5" id="KW-0732">Signal</keyword>
<feature type="domain" description="Periplasmic binding protein" evidence="6">
    <location>
        <begin position="69"/>
        <end position="308"/>
    </location>
</feature>
<evidence type="ECO:0000256" key="5">
    <source>
        <dbReference type="SAM" id="SignalP"/>
    </source>
</evidence>
<evidence type="ECO:0000256" key="4">
    <source>
        <dbReference type="SAM" id="MobiDB-lite"/>
    </source>
</evidence>
<proteinExistence type="inferred from homology"/>
<feature type="chain" id="PRO_5038575862" evidence="5">
    <location>
        <begin position="21"/>
        <end position="374"/>
    </location>
</feature>